<protein>
    <submittedName>
        <fullName evidence="2">Uncharacterized protein</fullName>
    </submittedName>
</protein>
<keyword evidence="1" id="KW-1133">Transmembrane helix</keyword>
<evidence type="ECO:0000256" key="1">
    <source>
        <dbReference type="SAM" id="Phobius"/>
    </source>
</evidence>
<keyword evidence="1" id="KW-0812">Transmembrane</keyword>
<evidence type="ECO:0000313" key="2">
    <source>
        <dbReference type="EMBL" id="KJV65777.1"/>
    </source>
</evidence>
<evidence type="ECO:0000313" key="3">
    <source>
        <dbReference type="Proteomes" id="UP000033754"/>
    </source>
</evidence>
<name>A0A0F3NDI6_ANAPH</name>
<feature type="transmembrane region" description="Helical" evidence="1">
    <location>
        <begin position="6"/>
        <end position="23"/>
    </location>
</feature>
<sequence>MYLKVLIVGFGGAAGIGIAHYLLKERHSVAAIDGVKINPIIGTSSGIKQTRFYVAQNKTTATINTQ</sequence>
<organism evidence="2 3">
    <name type="scientific">Anaplasma phagocytophilum str. NCH-1</name>
    <dbReference type="NCBI Taxonomy" id="1359161"/>
    <lineage>
        <taxon>Bacteria</taxon>
        <taxon>Pseudomonadati</taxon>
        <taxon>Pseudomonadota</taxon>
        <taxon>Alphaproteobacteria</taxon>
        <taxon>Rickettsiales</taxon>
        <taxon>Anaplasmataceae</taxon>
        <taxon>Anaplasma</taxon>
        <taxon>phagocytophilum group</taxon>
    </lineage>
</organism>
<keyword evidence="1" id="KW-0472">Membrane</keyword>
<comment type="caution">
    <text evidence="2">The sequence shown here is derived from an EMBL/GenBank/DDBJ whole genome shotgun (WGS) entry which is preliminary data.</text>
</comment>
<dbReference type="PATRIC" id="fig|1359161.3.peg.934"/>
<accession>A0A0F3NDI6</accession>
<dbReference type="AlphaFoldDB" id="A0A0F3NDI6"/>
<gene>
    <name evidence="2" type="ORF">EPHNCH_0837</name>
</gene>
<dbReference type="EMBL" id="LANT01000005">
    <property type="protein sequence ID" value="KJV65777.1"/>
    <property type="molecule type" value="Genomic_DNA"/>
</dbReference>
<dbReference type="Proteomes" id="UP000033754">
    <property type="component" value="Unassembled WGS sequence"/>
</dbReference>
<proteinExistence type="predicted"/>
<reference evidence="2 3" key="1">
    <citation type="submission" date="2015-01" db="EMBL/GenBank/DDBJ databases">
        <title>Genome Sequencing of Rickettsiales.</title>
        <authorList>
            <person name="Daugherty S.C."/>
            <person name="Su Q."/>
            <person name="Abolude K."/>
            <person name="Beier-Sexton M."/>
            <person name="Carlyon J.A."/>
            <person name="Carter R."/>
            <person name="Day N.P."/>
            <person name="Dumler S.J."/>
            <person name="Dyachenko V."/>
            <person name="Godinez A."/>
            <person name="Kurtti T.J."/>
            <person name="Lichay M."/>
            <person name="Mullins K.E."/>
            <person name="Ott S."/>
            <person name="Pappas-Brown V."/>
            <person name="Paris D.H."/>
            <person name="Patel P."/>
            <person name="Richards A.L."/>
            <person name="Sadzewicz L."/>
            <person name="Sears K."/>
            <person name="Seidman D."/>
            <person name="Sengamalay N."/>
            <person name="Stenos J."/>
            <person name="Tallon L.J."/>
            <person name="Vincent G."/>
            <person name="Fraser C.M."/>
            <person name="Munderloh U."/>
            <person name="Dunning-Hotopp J.C."/>
        </authorList>
    </citation>
    <scope>NUCLEOTIDE SEQUENCE [LARGE SCALE GENOMIC DNA]</scope>
    <source>
        <strain evidence="2 3">NCH-1</strain>
    </source>
</reference>